<evidence type="ECO:0000256" key="1">
    <source>
        <dbReference type="SAM" id="SignalP"/>
    </source>
</evidence>
<organism evidence="2 3">
    <name type="scientific">Rhodococcus baikonurensis</name>
    <dbReference type="NCBI Taxonomy" id="172041"/>
    <lineage>
        <taxon>Bacteria</taxon>
        <taxon>Bacillati</taxon>
        <taxon>Actinomycetota</taxon>
        <taxon>Actinomycetes</taxon>
        <taxon>Mycobacteriales</taxon>
        <taxon>Nocardiaceae</taxon>
        <taxon>Rhodococcus</taxon>
        <taxon>Rhodococcus erythropolis group</taxon>
    </lineage>
</organism>
<sequence length="132" mass="14134">MNLAGIRGRRTLAAMALLGALAAAVGCSGESEPSAESQISAVVGKSFEFMAARDWESVDSTQCSSMRSESPRVDESPFDDTLASLRLDGVENIVVNGDSATADTRHYSTEDPSRMMREDITLIKENGAWVVC</sequence>
<accession>A0ABV5X933</accession>
<keyword evidence="3" id="KW-1185">Reference proteome</keyword>
<dbReference type="PROSITE" id="PS51257">
    <property type="entry name" value="PROKAR_LIPOPROTEIN"/>
    <property type="match status" value="1"/>
</dbReference>
<reference evidence="2 3" key="1">
    <citation type="submission" date="2024-09" db="EMBL/GenBank/DDBJ databases">
        <authorList>
            <person name="Sun Q."/>
            <person name="Mori K."/>
        </authorList>
    </citation>
    <scope>NUCLEOTIDE SEQUENCE [LARGE SCALE GENOMIC DNA]</scope>
    <source>
        <strain evidence="2 3">JCM 11411</strain>
    </source>
</reference>
<evidence type="ECO:0000313" key="3">
    <source>
        <dbReference type="Proteomes" id="UP001589587"/>
    </source>
</evidence>
<dbReference type="EMBL" id="JBHMAS010000004">
    <property type="protein sequence ID" value="MFB9778926.1"/>
    <property type="molecule type" value="Genomic_DNA"/>
</dbReference>
<feature type="signal peptide" evidence="1">
    <location>
        <begin position="1"/>
        <end position="23"/>
    </location>
</feature>
<proteinExistence type="predicted"/>
<protein>
    <recommendedName>
        <fullName evidence="4">DUF4878 domain-containing protein</fullName>
    </recommendedName>
</protein>
<evidence type="ECO:0000313" key="2">
    <source>
        <dbReference type="EMBL" id="MFB9778926.1"/>
    </source>
</evidence>
<keyword evidence="1" id="KW-0732">Signal</keyword>
<comment type="caution">
    <text evidence="2">The sequence shown here is derived from an EMBL/GenBank/DDBJ whole genome shotgun (WGS) entry which is preliminary data.</text>
</comment>
<dbReference type="Proteomes" id="UP001589587">
    <property type="component" value="Unassembled WGS sequence"/>
</dbReference>
<name>A0ABV5X933_9NOCA</name>
<feature type="chain" id="PRO_5047459399" description="DUF4878 domain-containing protein" evidence="1">
    <location>
        <begin position="24"/>
        <end position="132"/>
    </location>
</feature>
<gene>
    <name evidence="2" type="ORF">ACFFQ6_04490</name>
</gene>
<dbReference type="RefSeq" id="WP_378373994.1">
    <property type="nucleotide sequence ID" value="NZ_JBHMAS010000004.1"/>
</dbReference>
<evidence type="ECO:0008006" key="4">
    <source>
        <dbReference type="Google" id="ProtNLM"/>
    </source>
</evidence>